<evidence type="ECO:0000313" key="3">
    <source>
        <dbReference type="Proteomes" id="UP001501627"/>
    </source>
</evidence>
<gene>
    <name evidence="2" type="ORF">GCM10022279_16410</name>
</gene>
<name>A0ABP7R7D2_9BURK</name>
<dbReference type="Pfam" id="PF11219">
    <property type="entry name" value="DUF3014"/>
    <property type="match status" value="1"/>
</dbReference>
<sequence length="263" mass="28359">MPANTPAASTTATSGQSSPDQPPAEPASTDAEAPLYPLPPEAGDDTLPLPLPAQADGDALVAQAAQDLLGKAQVLQFFQLDALVRRIVATVDNLARPLAPAQLWPVHPTPGRFSAEQTEQGLVIAQANVARYRPLVALAESLPLDGAARLYRHLYPLFQQAYEDLGYPEQYFNDRLVAVLDHLLATPEPAQPLRVQLTPVAGEVPSLRPWVRYEFADAALQQRSSGQKILLRMGADNARRLKTVLAGFRARVAVGADETAQRP</sequence>
<accession>A0ABP7R7D2</accession>
<dbReference type="Proteomes" id="UP001501627">
    <property type="component" value="Unassembled WGS sequence"/>
</dbReference>
<dbReference type="InterPro" id="IPR021382">
    <property type="entry name" value="DUF3014"/>
</dbReference>
<proteinExistence type="predicted"/>
<evidence type="ECO:0000313" key="2">
    <source>
        <dbReference type="EMBL" id="GAA3993663.1"/>
    </source>
</evidence>
<dbReference type="EMBL" id="BAABBP010000012">
    <property type="protein sequence ID" value="GAA3993663.1"/>
    <property type="molecule type" value="Genomic_DNA"/>
</dbReference>
<evidence type="ECO:0000256" key="1">
    <source>
        <dbReference type="SAM" id="MobiDB-lite"/>
    </source>
</evidence>
<feature type="region of interest" description="Disordered" evidence="1">
    <location>
        <begin position="1"/>
        <end position="52"/>
    </location>
</feature>
<protein>
    <submittedName>
        <fullName evidence="2">DUF3014 domain-containing protein</fullName>
    </submittedName>
</protein>
<feature type="compositionally biased region" description="Low complexity" evidence="1">
    <location>
        <begin position="1"/>
        <end position="19"/>
    </location>
</feature>
<comment type="caution">
    <text evidence="2">The sequence shown here is derived from an EMBL/GenBank/DDBJ whole genome shotgun (WGS) entry which is preliminary data.</text>
</comment>
<reference evidence="3" key="1">
    <citation type="journal article" date="2019" name="Int. J. Syst. Evol. Microbiol.">
        <title>The Global Catalogue of Microorganisms (GCM) 10K type strain sequencing project: providing services to taxonomists for standard genome sequencing and annotation.</title>
        <authorList>
            <consortium name="The Broad Institute Genomics Platform"/>
            <consortium name="The Broad Institute Genome Sequencing Center for Infectious Disease"/>
            <person name="Wu L."/>
            <person name="Ma J."/>
        </authorList>
    </citation>
    <scope>NUCLEOTIDE SEQUENCE [LARGE SCALE GENOMIC DNA]</scope>
    <source>
        <strain evidence="3">JCM 17561</strain>
    </source>
</reference>
<keyword evidence="3" id="KW-1185">Reference proteome</keyword>
<organism evidence="2 3">
    <name type="scientific">Comamonas faecalis</name>
    <dbReference type="NCBI Taxonomy" id="1387849"/>
    <lineage>
        <taxon>Bacteria</taxon>
        <taxon>Pseudomonadati</taxon>
        <taxon>Pseudomonadota</taxon>
        <taxon>Betaproteobacteria</taxon>
        <taxon>Burkholderiales</taxon>
        <taxon>Comamonadaceae</taxon>
        <taxon>Comamonas</taxon>
    </lineage>
</organism>